<comment type="caution">
    <text evidence="1">The sequence shown here is derived from an EMBL/GenBank/DDBJ whole genome shotgun (WGS) entry which is preliminary data.</text>
</comment>
<dbReference type="AlphaFoldDB" id="A0A7C1JKA4"/>
<accession>A0A7C1JKA4</accession>
<evidence type="ECO:0000313" key="1">
    <source>
        <dbReference type="EMBL" id="HDX33561.1"/>
    </source>
</evidence>
<sequence length="76" mass="8154">MAGVIPGDEEAVRGPLPFFQALPTAFADRVESMLRGYVVACHALGRAPDAKPVTVAQDSILRYCCACDKATFQRAI</sequence>
<dbReference type="EMBL" id="DSMG01000195">
    <property type="protein sequence ID" value="HDX33561.1"/>
    <property type="molecule type" value="Genomic_DNA"/>
</dbReference>
<protein>
    <submittedName>
        <fullName evidence="1">Uncharacterized protein</fullName>
    </submittedName>
</protein>
<organism evidence="1">
    <name type="scientific">Caldilinea aerophila</name>
    <dbReference type="NCBI Taxonomy" id="133453"/>
    <lineage>
        <taxon>Bacteria</taxon>
        <taxon>Bacillati</taxon>
        <taxon>Chloroflexota</taxon>
        <taxon>Caldilineae</taxon>
        <taxon>Caldilineales</taxon>
        <taxon>Caldilineaceae</taxon>
        <taxon>Caldilinea</taxon>
    </lineage>
</organism>
<proteinExistence type="predicted"/>
<reference evidence="1" key="1">
    <citation type="journal article" date="2020" name="mSystems">
        <title>Genome- and Community-Level Interaction Insights into Carbon Utilization and Element Cycling Functions of Hydrothermarchaeota in Hydrothermal Sediment.</title>
        <authorList>
            <person name="Zhou Z."/>
            <person name="Liu Y."/>
            <person name="Xu W."/>
            <person name="Pan J."/>
            <person name="Luo Z.H."/>
            <person name="Li M."/>
        </authorList>
    </citation>
    <scope>NUCLEOTIDE SEQUENCE [LARGE SCALE GENOMIC DNA]</scope>
    <source>
        <strain evidence="1">SpSt-289</strain>
    </source>
</reference>
<gene>
    <name evidence="1" type="ORF">ENQ20_19060</name>
</gene>
<name>A0A7C1JKA4_9CHLR</name>